<dbReference type="CDD" id="cd06267">
    <property type="entry name" value="PBP1_LacI_sugar_binding-like"/>
    <property type="match status" value="1"/>
</dbReference>
<dbReference type="Gene3D" id="3.40.50.2300">
    <property type="match status" value="2"/>
</dbReference>
<dbReference type="SUPFAM" id="SSF53822">
    <property type="entry name" value="Periplasmic binding protein-like I"/>
    <property type="match status" value="1"/>
</dbReference>
<dbReference type="InterPro" id="IPR010982">
    <property type="entry name" value="Lambda_DNA-bd_dom_sf"/>
</dbReference>
<dbReference type="InterPro" id="IPR000843">
    <property type="entry name" value="HTH_LacI"/>
</dbReference>
<dbReference type="PROSITE" id="PS50932">
    <property type="entry name" value="HTH_LACI_2"/>
    <property type="match status" value="1"/>
</dbReference>
<keyword evidence="2 6" id="KW-0238">DNA-binding</keyword>
<evidence type="ECO:0000313" key="6">
    <source>
        <dbReference type="EMBL" id="MEZ0493397.1"/>
    </source>
</evidence>
<keyword evidence="1" id="KW-0805">Transcription regulation</keyword>
<evidence type="ECO:0000313" key="7">
    <source>
        <dbReference type="Proteomes" id="UP001566476"/>
    </source>
</evidence>
<reference evidence="6 7" key="1">
    <citation type="submission" date="2024-07" db="EMBL/GenBank/DDBJ databases">
        <authorList>
            <person name="Thanompreechachai J."/>
            <person name="Duangmal K."/>
        </authorList>
    </citation>
    <scope>NUCLEOTIDE SEQUENCE [LARGE SCALE GENOMIC DNA]</scope>
    <source>
        <strain evidence="6 7">TBRC 1896</strain>
    </source>
</reference>
<evidence type="ECO:0000256" key="1">
    <source>
        <dbReference type="ARBA" id="ARBA00023015"/>
    </source>
</evidence>
<dbReference type="Gene3D" id="1.10.260.40">
    <property type="entry name" value="lambda repressor-like DNA-binding domains"/>
    <property type="match status" value="1"/>
</dbReference>
<evidence type="ECO:0000256" key="2">
    <source>
        <dbReference type="ARBA" id="ARBA00023125"/>
    </source>
</evidence>
<accession>A0ABV4I3Y4</accession>
<keyword evidence="7" id="KW-1185">Reference proteome</keyword>
<proteinExistence type="predicted"/>
<evidence type="ECO:0000259" key="5">
    <source>
        <dbReference type="PROSITE" id="PS50932"/>
    </source>
</evidence>
<dbReference type="EMBL" id="JBGGTQ010000006">
    <property type="protein sequence ID" value="MEZ0493397.1"/>
    <property type="molecule type" value="Genomic_DNA"/>
</dbReference>
<feature type="compositionally biased region" description="Gly residues" evidence="4">
    <location>
        <begin position="355"/>
        <end position="365"/>
    </location>
</feature>
<protein>
    <submittedName>
        <fullName evidence="6">LacI family DNA-binding transcriptional regulator</fullName>
    </submittedName>
</protein>
<dbReference type="Pfam" id="PF13377">
    <property type="entry name" value="Peripla_BP_3"/>
    <property type="match status" value="1"/>
</dbReference>
<dbReference type="Pfam" id="PF00356">
    <property type="entry name" value="LacI"/>
    <property type="match status" value="1"/>
</dbReference>
<organism evidence="6 7">
    <name type="scientific">Kineococcus mangrovi</name>
    <dbReference type="NCBI Taxonomy" id="1660183"/>
    <lineage>
        <taxon>Bacteria</taxon>
        <taxon>Bacillati</taxon>
        <taxon>Actinomycetota</taxon>
        <taxon>Actinomycetes</taxon>
        <taxon>Kineosporiales</taxon>
        <taxon>Kineosporiaceae</taxon>
        <taxon>Kineococcus</taxon>
    </lineage>
</organism>
<dbReference type="InterPro" id="IPR046335">
    <property type="entry name" value="LacI/GalR-like_sensor"/>
</dbReference>
<evidence type="ECO:0000256" key="3">
    <source>
        <dbReference type="ARBA" id="ARBA00023163"/>
    </source>
</evidence>
<dbReference type="SMART" id="SM00354">
    <property type="entry name" value="HTH_LACI"/>
    <property type="match status" value="1"/>
</dbReference>
<sequence>MPATSRPPVRKPSPPVPEVRMADVAERAGVSLGTVSRALRGLEGVSAGTRDRIRAVAAELDYVVNPQAAALAGRSTGRVAVVLHDLPTWYCSSVVLGLERQMRPAGLDLLVRCVDDPHDRIEFFATMPLRRKVDAVVVVAIALTPVELGRLTDAGVHVVAAGSHSHSVPCVAIDDVLAAQQAVNHLLQLGHRRIALLNTVAASDRAWQAQRDRETGYRTALETAGVPVDEDLVVSWSGGSRGGAQGMDRLLSGRRLPSAVFAFSDEVALGALRSLRRAGIEVPRQISVVSIDDHPLAELTDLTTVGQDPEALGIAAGAAVLDLLAGRPVRETGPFPTRLIVRGTTAPPLDRGVGPAPGRGWPGGR</sequence>
<dbReference type="SUPFAM" id="SSF47413">
    <property type="entry name" value="lambda repressor-like DNA-binding domains"/>
    <property type="match status" value="1"/>
</dbReference>
<comment type="caution">
    <text evidence="6">The sequence shown here is derived from an EMBL/GenBank/DDBJ whole genome shotgun (WGS) entry which is preliminary data.</text>
</comment>
<feature type="domain" description="HTH lacI-type" evidence="5">
    <location>
        <begin position="19"/>
        <end position="73"/>
    </location>
</feature>
<dbReference type="PANTHER" id="PTHR30146">
    <property type="entry name" value="LACI-RELATED TRANSCRIPTIONAL REPRESSOR"/>
    <property type="match status" value="1"/>
</dbReference>
<gene>
    <name evidence="6" type="ORF">AB2L28_14250</name>
</gene>
<dbReference type="CDD" id="cd01392">
    <property type="entry name" value="HTH_LacI"/>
    <property type="match status" value="1"/>
</dbReference>
<evidence type="ECO:0000256" key="4">
    <source>
        <dbReference type="SAM" id="MobiDB-lite"/>
    </source>
</evidence>
<dbReference type="RefSeq" id="WP_370719641.1">
    <property type="nucleotide sequence ID" value="NZ_JBGGTQ010000006.1"/>
</dbReference>
<dbReference type="GO" id="GO:0003677">
    <property type="term" value="F:DNA binding"/>
    <property type="evidence" value="ECO:0007669"/>
    <property type="project" value="UniProtKB-KW"/>
</dbReference>
<feature type="region of interest" description="Disordered" evidence="4">
    <location>
        <begin position="343"/>
        <end position="365"/>
    </location>
</feature>
<name>A0ABV4I3Y4_9ACTN</name>
<dbReference type="PROSITE" id="PS00356">
    <property type="entry name" value="HTH_LACI_1"/>
    <property type="match status" value="1"/>
</dbReference>
<dbReference type="InterPro" id="IPR028082">
    <property type="entry name" value="Peripla_BP_I"/>
</dbReference>
<dbReference type="PANTHER" id="PTHR30146:SF153">
    <property type="entry name" value="LACTOSE OPERON REPRESSOR"/>
    <property type="match status" value="1"/>
</dbReference>
<dbReference type="Proteomes" id="UP001566476">
    <property type="component" value="Unassembled WGS sequence"/>
</dbReference>
<keyword evidence="3" id="KW-0804">Transcription</keyword>